<evidence type="ECO:0000259" key="8">
    <source>
        <dbReference type="PROSITE" id="PS00631"/>
    </source>
</evidence>
<accession>A0A1Y1IAW2</accession>
<comment type="catalytic activity">
    <reaction evidence="2">
        <text>Release of N-terminal proline from a peptide.</text>
        <dbReference type="EC" id="3.4.11.5"/>
    </reaction>
</comment>
<dbReference type="InterPro" id="IPR023042">
    <property type="entry name" value="Peptidase_M17_leu_NH2_pept"/>
</dbReference>
<evidence type="ECO:0000256" key="7">
    <source>
        <dbReference type="ARBA" id="ARBA00022801"/>
    </source>
</evidence>
<dbReference type="STRING" id="105231.A0A1Y1IAW2"/>
<dbReference type="InterPro" id="IPR000819">
    <property type="entry name" value="Peptidase_M17_C"/>
</dbReference>
<dbReference type="InterPro" id="IPR008283">
    <property type="entry name" value="Peptidase_M17_N"/>
</dbReference>
<dbReference type="Gene3D" id="3.40.630.10">
    <property type="entry name" value="Zn peptidases"/>
    <property type="match status" value="1"/>
</dbReference>
<gene>
    <name evidence="9" type="ORF">KFL_002580060</name>
</gene>
<dbReference type="GO" id="GO:0008233">
    <property type="term" value="F:peptidase activity"/>
    <property type="evidence" value="ECO:0000318"/>
    <property type="project" value="GO_Central"/>
</dbReference>
<dbReference type="Gene3D" id="3.40.220.10">
    <property type="entry name" value="Leucine Aminopeptidase, subunit E, domain 1"/>
    <property type="match status" value="1"/>
</dbReference>
<keyword evidence="10" id="KW-1185">Reference proteome</keyword>
<dbReference type="Pfam" id="PF00883">
    <property type="entry name" value="Peptidase_M17"/>
    <property type="match status" value="1"/>
</dbReference>
<dbReference type="InterPro" id="IPR043472">
    <property type="entry name" value="Macro_dom-like"/>
</dbReference>
<name>A0A1Y1IAW2_KLENI</name>
<dbReference type="SUPFAM" id="SSF53187">
    <property type="entry name" value="Zn-dependent exopeptidases"/>
    <property type="match status" value="1"/>
</dbReference>
<dbReference type="GO" id="GO:0006508">
    <property type="term" value="P:proteolysis"/>
    <property type="evidence" value="ECO:0000318"/>
    <property type="project" value="GO_Central"/>
</dbReference>
<dbReference type="PRINTS" id="PR00481">
    <property type="entry name" value="LAMNOPPTDASE"/>
</dbReference>
<evidence type="ECO:0000256" key="3">
    <source>
        <dbReference type="ARBA" id="ARBA00009528"/>
    </source>
</evidence>
<reference evidence="9 10" key="1">
    <citation type="journal article" date="2014" name="Nat. Commun.">
        <title>Klebsormidium flaccidum genome reveals primary factors for plant terrestrial adaptation.</title>
        <authorList>
            <person name="Hori K."/>
            <person name="Maruyama F."/>
            <person name="Fujisawa T."/>
            <person name="Togashi T."/>
            <person name="Yamamoto N."/>
            <person name="Seo M."/>
            <person name="Sato S."/>
            <person name="Yamada T."/>
            <person name="Mori H."/>
            <person name="Tajima N."/>
            <person name="Moriyama T."/>
            <person name="Ikeuchi M."/>
            <person name="Watanabe M."/>
            <person name="Wada H."/>
            <person name="Kobayashi K."/>
            <person name="Saito M."/>
            <person name="Masuda T."/>
            <person name="Sasaki-Sekimoto Y."/>
            <person name="Mashiguchi K."/>
            <person name="Awai K."/>
            <person name="Shimojima M."/>
            <person name="Masuda S."/>
            <person name="Iwai M."/>
            <person name="Nobusawa T."/>
            <person name="Narise T."/>
            <person name="Kondo S."/>
            <person name="Saito H."/>
            <person name="Sato R."/>
            <person name="Murakawa M."/>
            <person name="Ihara Y."/>
            <person name="Oshima-Yamada Y."/>
            <person name="Ohtaka K."/>
            <person name="Satoh M."/>
            <person name="Sonobe K."/>
            <person name="Ishii M."/>
            <person name="Ohtani R."/>
            <person name="Kanamori-Sato M."/>
            <person name="Honoki R."/>
            <person name="Miyazaki D."/>
            <person name="Mochizuki H."/>
            <person name="Umetsu J."/>
            <person name="Higashi K."/>
            <person name="Shibata D."/>
            <person name="Kamiya Y."/>
            <person name="Sato N."/>
            <person name="Nakamura Y."/>
            <person name="Tabata S."/>
            <person name="Ida S."/>
            <person name="Kurokawa K."/>
            <person name="Ohta H."/>
        </authorList>
    </citation>
    <scope>NUCLEOTIDE SEQUENCE [LARGE SCALE GENOMIC DNA]</scope>
    <source>
        <strain evidence="9 10">NIES-2285</strain>
    </source>
</reference>
<dbReference type="NCBIfam" id="NF002074">
    <property type="entry name" value="PRK00913.1-4"/>
    <property type="match status" value="1"/>
</dbReference>
<evidence type="ECO:0000313" key="10">
    <source>
        <dbReference type="Proteomes" id="UP000054558"/>
    </source>
</evidence>
<dbReference type="NCBIfam" id="NF002076">
    <property type="entry name" value="PRK00913.2-3"/>
    <property type="match status" value="1"/>
</dbReference>
<evidence type="ECO:0000256" key="4">
    <source>
        <dbReference type="ARBA" id="ARBA00011867"/>
    </source>
</evidence>
<evidence type="ECO:0000256" key="5">
    <source>
        <dbReference type="ARBA" id="ARBA00022438"/>
    </source>
</evidence>
<dbReference type="OrthoDB" id="412814at2759"/>
<dbReference type="GO" id="GO:0005737">
    <property type="term" value="C:cytoplasm"/>
    <property type="evidence" value="ECO:0000318"/>
    <property type="project" value="GO_Central"/>
</dbReference>
<dbReference type="CDD" id="cd00433">
    <property type="entry name" value="Peptidase_M17"/>
    <property type="match status" value="1"/>
</dbReference>
<proteinExistence type="inferred from homology"/>
<dbReference type="PANTHER" id="PTHR11963:SF47">
    <property type="entry name" value="CYTOSOLIC AMINOPEPTIDASE FAMILY PROTEIN"/>
    <property type="match status" value="1"/>
</dbReference>
<evidence type="ECO:0000256" key="1">
    <source>
        <dbReference type="ARBA" id="ARBA00000135"/>
    </source>
</evidence>
<dbReference type="Pfam" id="PF02789">
    <property type="entry name" value="Peptidase_M17_N"/>
    <property type="match status" value="1"/>
</dbReference>
<evidence type="ECO:0000256" key="6">
    <source>
        <dbReference type="ARBA" id="ARBA00022670"/>
    </source>
</evidence>
<dbReference type="PANTHER" id="PTHR11963">
    <property type="entry name" value="LEUCINE AMINOPEPTIDASE-RELATED"/>
    <property type="match status" value="1"/>
</dbReference>
<keyword evidence="5 9" id="KW-0031">Aminopeptidase</keyword>
<dbReference type="HAMAP" id="MF_00181">
    <property type="entry name" value="Cytosol_peptidase_M17"/>
    <property type="match status" value="1"/>
</dbReference>
<dbReference type="OMA" id="KLVVMQW"/>
<comment type="subunit">
    <text evidence="4">Homohexamer (dimer of homotrimers).</text>
</comment>
<dbReference type="Proteomes" id="UP000054558">
    <property type="component" value="Unassembled WGS sequence"/>
</dbReference>
<comment type="catalytic activity">
    <reaction evidence="1">
        <text>Release of an N-terminal amino acid, Xaa-|-Yaa-, in which Xaa is preferably Leu, but may be other amino acids including Pro although not Arg or Lys, and Yaa may be Pro. Amino acid amides and methyl esters are also readily hydrolyzed, but rates on arylamides are exceedingly low.</text>
        <dbReference type="EC" id="3.4.11.1"/>
    </reaction>
</comment>
<keyword evidence="6" id="KW-0645">Protease</keyword>
<sequence length="529" mass="53850">MASGVIGLTKTGPANLPELDIKVSGTTPAEWSGDALVVGVFEEALAIEGDAFKAAELSALDKSLGGALRELVSDGDFKGKPGQTSFSRIAGSKVKRVGLVGLGKQSPGAAAPASPWKKLGLTAAAAVKKQQVTSLAVAVIGVDALPEAARAAAVEGVALGVQLGGYEDVRFKSEAKVPALRSVALLSFGSGAEQEQALALAAHVTAGVTLARQLVAAPANVLTPAALAEAAAGVAREFSDVLSIQVLDQKQIEAAGMGAFLGVAAASDSPPLFIHLKYTPKGEPKRKLVIIGKGITHDTGGYNLKVGASIESMKCDMGGAAAAFGAARAIGAIKPPGVEVHFLSAACDNMISGHGMHPGDIITASNGKTIEVGNTDAEGRLTLADALVYACKLKPDAVVDLATLTGAIMVALGTAMAGLFANSDGLADQLATAARAAGEKLWRLPLEEEYKETIKSPIADLINTAGRPAGAIKAALFLQEFVGENVEWAHLDIAGVAYDGDKKIGTGFGVSTLVKWVLSQQPPVDLVSF</sequence>
<dbReference type="GO" id="GO:0030145">
    <property type="term" value="F:manganese ion binding"/>
    <property type="evidence" value="ECO:0007669"/>
    <property type="project" value="InterPro"/>
</dbReference>
<dbReference type="SUPFAM" id="SSF52949">
    <property type="entry name" value="Macro domain-like"/>
    <property type="match status" value="1"/>
</dbReference>
<dbReference type="AlphaFoldDB" id="A0A1Y1IAW2"/>
<evidence type="ECO:0000313" key="9">
    <source>
        <dbReference type="EMBL" id="GAQ85857.1"/>
    </source>
</evidence>
<dbReference type="InterPro" id="IPR011356">
    <property type="entry name" value="Leucine_aapep/pepB"/>
</dbReference>
<dbReference type="GO" id="GO:0070006">
    <property type="term" value="F:metalloaminopeptidase activity"/>
    <property type="evidence" value="ECO:0007669"/>
    <property type="project" value="InterPro"/>
</dbReference>
<keyword evidence="7" id="KW-0378">Hydrolase</keyword>
<feature type="domain" description="Cytosol aminopeptidase" evidence="8">
    <location>
        <begin position="374"/>
        <end position="381"/>
    </location>
</feature>
<organism evidence="9 10">
    <name type="scientific">Klebsormidium nitens</name>
    <name type="common">Green alga</name>
    <name type="synonym">Ulothrix nitens</name>
    <dbReference type="NCBI Taxonomy" id="105231"/>
    <lineage>
        <taxon>Eukaryota</taxon>
        <taxon>Viridiplantae</taxon>
        <taxon>Streptophyta</taxon>
        <taxon>Klebsormidiophyceae</taxon>
        <taxon>Klebsormidiales</taxon>
        <taxon>Klebsormidiaceae</taxon>
        <taxon>Klebsormidium</taxon>
    </lineage>
</organism>
<evidence type="ECO:0000256" key="2">
    <source>
        <dbReference type="ARBA" id="ARBA00001585"/>
    </source>
</evidence>
<dbReference type="PROSITE" id="PS00631">
    <property type="entry name" value="CYTOSOL_AP"/>
    <property type="match status" value="1"/>
</dbReference>
<protein>
    <submittedName>
        <fullName evidence="9">Cytosolic aminopeptidase family protein</fullName>
    </submittedName>
</protein>
<comment type="similarity">
    <text evidence="3">Belongs to the peptidase M17 family.</text>
</comment>
<dbReference type="EMBL" id="DF237207">
    <property type="protein sequence ID" value="GAQ85857.1"/>
    <property type="molecule type" value="Genomic_DNA"/>
</dbReference>